<evidence type="ECO:0000313" key="2">
    <source>
        <dbReference type="Proteomes" id="UP001151760"/>
    </source>
</evidence>
<gene>
    <name evidence="1" type="ORF">Tco_0627902</name>
</gene>
<name>A0ABQ4WNQ8_9ASTR</name>
<organism evidence="1 2">
    <name type="scientific">Tanacetum coccineum</name>
    <dbReference type="NCBI Taxonomy" id="301880"/>
    <lineage>
        <taxon>Eukaryota</taxon>
        <taxon>Viridiplantae</taxon>
        <taxon>Streptophyta</taxon>
        <taxon>Embryophyta</taxon>
        <taxon>Tracheophyta</taxon>
        <taxon>Spermatophyta</taxon>
        <taxon>Magnoliopsida</taxon>
        <taxon>eudicotyledons</taxon>
        <taxon>Gunneridae</taxon>
        <taxon>Pentapetalae</taxon>
        <taxon>asterids</taxon>
        <taxon>campanulids</taxon>
        <taxon>Asterales</taxon>
        <taxon>Asteraceae</taxon>
        <taxon>Asteroideae</taxon>
        <taxon>Anthemideae</taxon>
        <taxon>Anthemidinae</taxon>
        <taxon>Tanacetum</taxon>
    </lineage>
</organism>
<keyword evidence="2" id="KW-1185">Reference proteome</keyword>
<sequence length="195" mass="22046">MVTTSMNTKIFHDNESTICIVKNPMFHSKTKHIKIRHHFIRDSNEKKLIQNVQIHHRSEGCMFLVFAHKRFDVADFNILIASIRRLHSEVLIWEVNCVKMQRICTTLRNLMEDMLPLGEEPKEGKLPFWQTATVSTLDNGVMEITATIDGKVNIVTEASIKRHLKLEDSDADEAASTGADVRYGGAATTVTGLEA</sequence>
<dbReference type="EMBL" id="BQNB010008805">
    <property type="protein sequence ID" value="GJS54540.1"/>
    <property type="molecule type" value="Genomic_DNA"/>
</dbReference>
<evidence type="ECO:0000313" key="1">
    <source>
        <dbReference type="EMBL" id="GJS54540.1"/>
    </source>
</evidence>
<dbReference type="Proteomes" id="UP001151760">
    <property type="component" value="Unassembled WGS sequence"/>
</dbReference>
<reference evidence="1" key="1">
    <citation type="journal article" date="2022" name="Int. J. Mol. Sci.">
        <title>Draft Genome of Tanacetum Coccineum: Genomic Comparison of Closely Related Tanacetum-Family Plants.</title>
        <authorList>
            <person name="Yamashiro T."/>
            <person name="Shiraishi A."/>
            <person name="Nakayama K."/>
            <person name="Satake H."/>
        </authorList>
    </citation>
    <scope>NUCLEOTIDE SEQUENCE</scope>
</reference>
<protein>
    <submittedName>
        <fullName evidence="1">Uncharacterized protein</fullName>
    </submittedName>
</protein>
<comment type="caution">
    <text evidence="1">The sequence shown here is derived from an EMBL/GenBank/DDBJ whole genome shotgun (WGS) entry which is preliminary data.</text>
</comment>
<reference evidence="1" key="2">
    <citation type="submission" date="2022-01" db="EMBL/GenBank/DDBJ databases">
        <authorList>
            <person name="Yamashiro T."/>
            <person name="Shiraishi A."/>
            <person name="Satake H."/>
            <person name="Nakayama K."/>
        </authorList>
    </citation>
    <scope>NUCLEOTIDE SEQUENCE</scope>
</reference>
<proteinExistence type="predicted"/>
<accession>A0ABQ4WNQ8</accession>